<reference evidence="7 8" key="1">
    <citation type="submission" date="2024-10" db="EMBL/GenBank/DDBJ databases">
        <authorList>
            <person name="Lu C.-H."/>
        </authorList>
    </citation>
    <scope>NUCLEOTIDE SEQUENCE [LARGE SCALE GENOMIC DNA]</scope>
    <source>
        <strain evidence="7 8">22ZTDG03-2</strain>
    </source>
</reference>
<dbReference type="InterPro" id="IPR011010">
    <property type="entry name" value="DNA_brk_join_enz"/>
</dbReference>
<accession>A0ABW8G8R7</accession>
<protein>
    <submittedName>
        <fullName evidence="7">Tyrosine-type recombinase/integrase</fullName>
    </submittedName>
</protein>
<dbReference type="Proteomes" id="UP001617689">
    <property type="component" value="Unassembled WGS sequence"/>
</dbReference>
<dbReference type="InterPro" id="IPR044068">
    <property type="entry name" value="CB"/>
</dbReference>
<keyword evidence="1" id="KW-0229">DNA integration</keyword>
<gene>
    <name evidence="7" type="ORF">ACIPUP_07315</name>
</gene>
<dbReference type="PANTHER" id="PTHR30349">
    <property type="entry name" value="PHAGE INTEGRASE-RELATED"/>
    <property type="match status" value="1"/>
</dbReference>
<name>A0ABW8G8R7_9GAMM</name>
<dbReference type="SUPFAM" id="SSF56349">
    <property type="entry name" value="DNA breaking-rejoining enzymes"/>
    <property type="match status" value="1"/>
</dbReference>
<dbReference type="Gene3D" id="1.10.443.10">
    <property type="entry name" value="Intergrase catalytic core"/>
    <property type="match status" value="1"/>
</dbReference>
<comment type="caution">
    <text evidence="7">The sequence shown here is derived from an EMBL/GenBank/DDBJ whole genome shotgun (WGS) entry which is preliminary data.</text>
</comment>
<proteinExistence type="predicted"/>
<evidence type="ECO:0000259" key="5">
    <source>
        <dbReference type="PROSITE" id="PS51898"/>
    </source>
</evidence>
<dbReference type="InterPro" id="IPR013762">
    <property type="entry name" value="Integrase-like_cat_sf"/>
</dbReference>
<dbReference type="InterPro" id="IPR050090">
    <property type="entry name" value="Tyrosine_recombinase_XerCD"/>
</dbReference>
<dbReference type="CDD" id="cd00796">
    <property type="entry name" value="INT_Rci_Hp1_C"/>
    <property type="match status" value="1"/>
</dbReference>
<keyword evidence="2 4" id="KW-0238">DNA-binding</keyword>
<evidence type="ECO:0000256" key="2">
    <source>
        <dbReference type="ARBA" id="ARBA00023125"/>
    </source>
</evidence>
<evidence type="ECO:0000256" key="1">
    <source>
        <dbReference type="ARBA" id="ARBA00022908"/>
    </source>
</evidence>
<keyword evidence="8" id="KW-1185">Reference proteome</keyword>
<feature type="domain" description="Core-binding (CB)" evidence="6">
    <location>
        <begin position="68"/>
        <end position="146"/>
    </location>
</feature>
<dbReference type="Pfam" id="PF00589">
    <property type="entry name" value="Phage_integrase"/>
    <property type="match status" value="1"/>
</dbReference>
<dbReference type="PROSITE" id="PS51898">
    <property type="entry name" value="TYR_RECOMBINASE"/>
    <property type="match status" value="1"/>
</dbReference>
<sequence length="361" mass="41527">MAFFTIEKRLRSDGTARYRCTVGVKKNGVYEHRESRTFTKQTIAKSWGTKRVAHIEEFGIPQKVSSAISLAKLISDYINHQDVKLGKTKRESLTRIMKSDLAEAQLHTITSKDYIEFCQMRKAQGCAPSTISNDIAFISTVLQSAKPLFGVNPNIEQFNEAKQWLKQMKMIGSSNKRTRRPTADEFALILNGLHEKSKTAYSGAPFGEMFLLSALTCTRIGELCRILWDDIDEEQKAVLVRDRKDPKKKIGNHMYVPLLGEAWDIVQRQPRKDARIFPYRSRSITQTYRQVRDDLGIEDLRYHDLRREGASRLFEAGFSIEDVAQVTGHRSLNLLWQVYTSLFPKSLHEKYEKLNITNSKE</sequence>
<dbReference type="InterPro" id="IPR002104">
    <property type="entry name" value="Integrase_catalytic"/>
</dbReference>
<evidence type="ECO:0000256" key="4">
    <source>
        <dbReference type="PROSITE-ProRule" id="PRU01248"/>
    </source>
</evidence>
<evidence type="ECO:0000313" key="7">
    <source>
        <dbReference type="EMBL" id="MFJ5428960.1"/>
    </source>
</evidence>
<dbReference type="PROSITE" id="PS51900">
    <property type="entry name" value="CB"/>
    <property type="match status" value="1"/>
</dbReference>
<dbReference type="EMBL" id="JBIXLL010000003">
    <property type="protein sequence ID" value="MFJ5428960.1"/>
    <property type="molecule type" value="Genomic_DNA"/>
</dbReference>
<dbReference type="PANTHER" id="PTHR30349:SF94">
    <property type="entry name" value="INTEGRASE_RECOMBINASE HI_1414-RELATED"/>
    <property type="match status" value="1"/>
</dbReference>
<evidence type="ECO:0000313" key="8">
    <source>
        <dbReference type="Proteomes" id="UP001617689"/>
    </source>
</evidence>
<feature type="domain" description="Tyr recombinase" evidence="5">
    <location>
        <begin position="176"/>
        <end position="352"/>
    </location>
</feature>
<evidence type="ECO:0000256" key="3">
    <source>
        <dbReference type="ARBA" id="ARBA00023172"/>
    </source>
</evidence>
<organism evidence="7 8">
    <name type="scientific">Pectobacterium actinidiae</name>
    <dbReference type="NCBI Taxonomy" id="1507808"/>
    <lineage>
        <taxon>Bacteria</taxon>
        <taxon>Pseudomonadati</taxon>
        <taxon>Pseudomonadota</taxon>
        <taxon>Gammaproteobacteria</taxon>
        <taxon>Enterobacterales</taxon>
        <taxon>Pectobacteriaceae</taxon>
        <taxon>Pectobacterium</taxon>
    </lineage>
</organism>
<keyword evidence="3" id="KW-0233">DNA recombination</keyword>
<evidence type="ECO:0000259" key="6">
    <source>
        <dbReference type="PROSITE" id="PS51900"/>
    </source>
</evidence>
<dbReference type="RefSeq" id="WP_400395113.1">
    <property type="nucleotide sequence ID" value="NZ_JBIXLL010000003.1"/>
</dbReference>